<keyword evidence="3" id="KW-1185">Reference proteome</keyword>
<dbReference type="EMBL" id="JAGTJS010000018">
    <property type="protein sequence ID" value="KAH7243841.1"/>
    <property type="molecule type" value="Genomic_DNA"/>
</dbReference>
<comment type="caution">
    <text evidence="2">The sequence shown here is derived from an EMBL/GenBank/DDBJ whole genome shotgun (WGS) entry which is preliminary data.</text>
</comment>
<dbReference type="OrthoDB" id="269822at2759"/>
<dbReference type="AlphaFoldDB" id="A0A9P9GR79"/>
<feature type="compositionally biased region" description="Polar residues" evidence="1">
    <location>
        <begin position="98"/>
        <end position="115"/>
    </location>
</feature>
<gene>
    <name evidence="2" type="ORF">B0J15DRAFT_565195</name>
</gene>
<feature type="region of interest" description="Disordered" evidence="1">
    <location>
        <begin position="98"/>
        <end position="135"/>
    </location>
</feature>
<organism evidence="2 3">
    <name type="scientific">Fusarium solani</name>
    <name type="common">Filamentous fungus</name>
    <dbReference type="NCBI Taxonomy" id="169388"/>
    <lineage>
        <taxon>Eukaryota</taxon>
        <taxon>Fungi</taxon>
        <taxon>Dikarya</taxon>
        <taxon>Ascomycota</taxon>
        <taxon>Pezizomycotina</taxon>
        <taxon>Sordariomycetes</taxon>
        <taxon>Hypocreomycetidae</taxon>
        <taxon>Hypocreales</taxon>
        <taxon>Nectriaceae</taxon>
        <taxon>Fusarium</taxon>
        <taxon>Fusarium solani species complex</taxon>
    </lineage>
</organism>
<sequence length="406" mass="45304">MISLSAQLPSSYPGRVPVSAISASKAASHSQEGSPIMNKDPYPYNFQLPESILSRKTSNDLLDRSLASYNPSAMPEASPKSSSLIRRFLNRAHRFTSIRQQSSAAPASQNRSISPSILRYRSDNNTTAPPWPPEYNAVTNMDEEANPVPDGNISLFGLDGATYSSSNNNAAGLINGSGSAKAGPVLPASFGMVVKFSRCLGEVTRDGLILYIRPNPISSRGTLLAHISPYTSMRSKRSELVLILNNTALILGISELYADTWTKLLHIITDNEEVLNRWTGFLEAILTYRHGQYWQTKMAREFNNQPRDPKQEELDITGVKRVCQNLHIYSSQWTLQTNFGLSDVRRREKLNFTEFKGFIHLIKQRHDIQRIIRSIAAKPKTGITFPEFLAFLRDTQGEDIDSNLSI</sequence>
<evidence type="ECO:0000256" key="1">
    <source>
        <dbReference type="SAM" id="MobiDB-lite"/>
    </source>
</evidence>
<dbReference type="SUPFAM" id="SSF47473">
    <property type="entry name" value="EF-hand"/>
    <property type="match status" value="1"/>
</dbReference>
<protein>
    <submittedName>
        <fullName evidence="2">Uncharacterized protein</fullName>
    </submittedName>
</protein>
<proteinExistence type="predicted"/>
<evidence type="ECO:0000313" key="2">
    <source>
        <dbReference type="EMBL" id="KAH7243841.1"/>
    </source>
</evidence>
<dbReference type="Proteomes" id="UP000736672">
    <property type="component" value="Unassembled WGS sequence"/>
</dbReference>
<reference evidence="2" key="1">
    <citation type="journal article" date="2021" name="Nat. Commun.">
        <title>Genetic determinants of endophytism in the Arabidopsis root mycobiome.</title>
        <authorList>
            <person name="Mesny F."/>
            <person name="Miyauchi S."/>
            <person name="Thiergart T."/>
            <person name="Pickel B."/>
            <person name="Atanasova L."/>
            <person name="Karlsson M."/>
            <person name="Huettel B."/>
            <person name="Barry K.W."/>
            <person name="Haridas S."/>
            <person name="Chen C."/>
            <person name="Bauer D."/>
            <person name="Andreopoulos W."/>
            <person name="Pangilinan J."/>
            <person name="LaButti K."/>
            <person name="Riley R."/>
            <person name="Lipzen A."/>
            <person name="Clum A."/>
            <person name="Drula E."/>
            <person name="Henrissat B."/>
            <person name="Kohler A."/>
            <person name="Grigoriev I.V."/>
            <person name="Martin F.M."/>
            <person name="Hacquard S."/>
        </authorList>
    </citation>
    <scope>NUCLEOTIDE SEQUENCE</scope>
    <source>
        <strain evidence="2">FSSC 5 MPI-SDFR-AT-0091</strain>
    </source>
</reference>
<evidence type="ECO:0000313" key="3">
    <source>
        <dbReference type="Proteomes" id="UP000736672"/>
    </source>
</evidence>
<dbReference type="InterPro" id="IPR011992">
    <property type="entry name" value="EF-hand-dom_pair"/>
</dbReference>
<name>A0A9P9GR79_FUSSL</name>
<accession>A0A9P9GR79</accession>